<sequence>MGGLAGLRGRLKLLRLLLRRHAEHDGGLAATALLYQIYPQEQFEPQLQLDPQLQDIFSQAVSSSN</sequence>
<protein>
    <submittedName>
        <fullName evidence="1">Uncharacterized protein</fullName>
    </submittedName>
</protein>
<dbReference type="EnsemblPlants" id="OPUNC11G19960.1">
    <property type="protein sequence ID" value="OPUNC11G19960.1"/>
    <property type="gene ID" value="OPUNC11G19960"/>
</dbReference>
<dbReference type="Gramene" id="OPUNC11G19960.1">
    <property type="protein sequence ID" value="OPUNC11G19960.1"/>
    <property type="gene ID" value="OPUNC11G19960"/>
</dbReference>
<evidence type="ECO:0000313" key="1">
    <source>
        <dbReference type="EnsemblPlants" id="OPUNC11G19960.1"/>
    </source>
</evidence>
<name>A0A0E0MID7_ORYPU</name>
<reference evidence="1" key="1">
    <citation type="submission" date="2015-04" db="UniProtKB">
        <authorList>
            <consortium name="EnsemblPlants"/>
        </authorList>
    </citation>
    <scope>IDENTIFICATION</scope>
</reference>
<keyword evidence="2" id="KW-1185">Reference proteome</keyword>
<accession>A0A0E0MID7</accession>
<proteinExistence type="predicted"/>
<dbReference type="Proteomes" id="UP000026962">
    <property type="component" value="Chromosome 11"/>
</dbReference>
<organism evidence="1">
    <name type="scientific">Oryza punctata</name>
    <name type="common">Red rice</name>
    <dbReference type="NCBI Taxonomy" id="4537"/>
    <lineage>
        <taxon>Eukaryota</taxon>
        <taxon>Viridiplantae</taxon>
        <taxon>Streptophyta</taxon>
        <taxon>Embryophyta</taxon>
        <taxon>Tracheophyta</taxon>
        <taxon>Spermatophyta</taxon>
        <taxon>Magnoliopsida</taxon>
        <taxon>Liliopsida</taxon>
        <taxon>Poales</taxon>
        <taxon>Poaceae</taxon>
        <taxon>BOP clade</taxon>
        <taxon>Oryzoideae</taxon>
        <taxon>Oryzeae</taxon>
        <taxon>Oryzinae</taxon>
        <taxon>Oryza</taxon>
    </lineage>
</organism>
<dbReference type="HOGENOM" id="CLU_200003_0_0_1"/>
<reference evidence="1" key="2">
    <citation type="submission" date="2018-05" db="EMBL/GenBank/DDBJ databases">
        <title>OpunRS2 (Oryza punctata Reference Sequence Version 2).</title>
        <authorList>
            <person name="Zhang J."/>
            <person name="Kudrna D."/>
            <person name="Lee S."/>
            <person name="Talag J."/>
            <person name="Welchert J."/>
            <person name="Wing R.A."/>
        </authorList>
    </citation>
    <scope>NUCLEOTIDE SEQUENCE [LARGE SCALE GENOMIC DNA]</scope>
</reference>
<evidence type="ECO:0000313" key="2">
    <source>
        <dbReference type="Proteomes" id="UP000026962"/>
    </source>
</evidence>
<dbReference type="AlphaFoldDB" id="A0A0E0MID7"/>